<dbReference type="Gene3D" id="3.40.50.150">
    <property type="entry name" value="Vaccinia Virus protein VP39"/>
    <property type="match status" value="1"/>
</dbReference>
<feature type="domain" description="Methyltransferase" evidence="1">
    <location>
        <begin position="11"/>
        <end position="106"/>
    </location>
</feature>
<name>A0A919IU10_9ACTN</name>
<dbReference type="Proteomes" id="UP000619479">
    <property type="component" value="Unassembled WGS sequence"/>
</dbReference>
<dbReference type="SUPFAM" id="SSF53335">
    <property type="entry name" value="S-adenosyl-L-methionine-dependent methyltransferases"/>
    <property type="match status" value="1"/>
</dbReference>
<organism evidence="2 3">
    <name type="scientific">Actinoplanes cyaneus</name>
    <dbReference type="NCBI Taxonomy" id="52696"/>
    <lineage>
        <taxon>Bacteria</taxon>
        <taxon>Bacillati</taxon>
        <taxon>Actinomycetota</taxon>
        <taxon>Actinomycetes</taxon>
        <taxon>Micromonosporales</taxon>
        <taxon>Micromonosporaceae</taxon>
        <taxon>Actinoplanes</taxon>
    </lineage>
</organism>
<proteinExistence type="predicted"/>
<dbReference type="CDD" id="cd02440">
    <property type="entry name" value="AdoMet_MTases"/>
    <property type="match status" value="1"/>
</dbReference>
<protein>
    <recommendedName>
        <fullName evidence="1">Methyltransferase domain-containing protein</fullName>
    </recommendedName>
</protein>
<accession>A0A919IU10</accession>
<sequence>MLASLADGGPVLELGIGTGRIALPLAQRGIPVSGIDASEQMLAVLQQRRGDLPVDVWVADMADFRTSAPFPYPLIYVAASTFLLLGTADRQTACLRAVAAALAPGGRFVIEAALPHTVIADGRQVLVRHVDDGQVRITIQAHNDRQSDQNMS</sequence>
<reference evidence="2" key="1">
    <citation type="submission" date="2021-01" db="EMBL/GenBank/DDBJ databases">
        <title>Whole genome shotgun sequence of Actinoplanes cyaneus NBRC 14990.</title>
        <authorList>
            <person name="Komaki H."/>
            <person name="Tamura T."/>
        </authorList>
    </citation>
    <scope>NUCLEOTIDE SEQUENCE</scope>
    <source>
        <strain evidence="2">NBRC 14990</strain>
    </source>
</reference>
<dbReference type="Pfam" id="PF13649">
    <property type="entry name" value="Methyltransf_25"/>
    <property type="match status" value="1"/>
</dbReference>
<evidence type="ECO:0000313" key="2">
    <source>
        <dbReference type="EMBL" id="GID71262.1"/>
    </source>
</evidence>
<dbReference type="AlphaFoldDB" id="A0A919IU10"/>
<dbReference type="EMBL" id="BOMH01000109">
    <property type="protein sequence ID" value="GID71262.1"/>
    <property type="molecule type" value="Genomic_DNA"/>
</dbReference>
<dbReference type="InterPro" id="IPR029063">
    <property type="entry name" value="SAM-dependent_MTases_sf"/>
</dbReference>
<dbReference type="RefSeq" id="WP_203756311.1">
    <property type="nucleotide sequence ID" value="NZ_BAAAUC010000081.1"/>
</dbReference>
<comment type="caution">
    <text evidence="2">The sequence shown here is derived from an EMBL/GenBank/DDBJ whole genome shotgun (WGS) entry which is preliminary data.</text>
</comment>
<evidence type="ECO:0000313" key="3">
    <source>
        <dbReference type="Proteomes" id="UP000619479"/>
    </source>
</evidence>
<evidence type="ECO:0000259" key="1">
    <source>
        <dbReference type="Pfam" id="PF13649"/>
    </source>
</evidence>
<keyword evidence="3" id="KW-1185">Reference proteome</keyword>
<gene>
    <name evidence="2" type="ORF">Acy02nite_91430</name>
</gene>
<dbReference type="InterPro" id="IPR041698">
    <property type="entry name" value="Methyltransf_25"/>
</dbReference>